<dbReference type="AlphaFoldDB" id="A0A7V5VF65"/>
<comment type="caution">
    <text evidence="1">The sequence shown here is derived from an EMBL/GenBank/DDBJ whole genome shotgun (WGS) entry which is preliminary data.</text>
</comment>
<dbReference type="Pfam" id="PF12900">
    <property type="entry name" value="Pyridox_ox_2"/>
    <property type="match status" value="1"/>
</dbReference>
<dbReference type="Proteomes" id="UP000885771">
    <property type="component" value="Unassembled WGS sequence"/>
</dbReference>
<name>A0A7V5VF65_CALAY</name>
<protein>
    <submittedName>
        <fullName evidence="1">Pyridoxamine 5'-phosphate oxidase family protein</fullName>
    </submittedName>
</protein>
<reference evidence="1" key="1">
    <citation type="journal article" date="2020" name="mSystems">
        <title>Genome- and Community-Level Interaction Insights into Carbon Utilization and Element Cycling Functions of Hydrothermarchaeota in Hydrothermal Sediment.</title>
        <authorList>
            <person name="Zhou Z."/>
            <person name="Liu Y."/>
            <person name="Xu W."/>
            <person name="Pan J."/>
            <person name="Luo Z.H."/>
            <person name="Li M."/>
        </authorList>
    </citation>
    <scope>NUCLEOTIDE SEQUENCE [LARGE SCALE GENOMIC DNA]</scope>
    <source>
        <strain evidence="1">HyVt-460</strain>
    </source>
</reference>
<dbReference type="InterPro" id="IPR024747">
    <property type="entry name" value="Pyridox_Oxase-rel"/>
</dbReference>
<evidence type="ECO:0000313" key="1">
    <source>
        <dbReference type="EMBL" id="HHM02782.1"/>
    </source>
</evidence>
<dbReference type="PANTHER" id="PTHR34071:SF2">
    <property type="entry name" value="FLAVIN-NUCLEOTIDE-BINDING PROTEIN"/>
    <property type="match status" value="1"/>
</dbReference>
<sequence length="238" mass="26783">MLPLTLRRQMKGRPMSYEKTELNTVKRGGHKARYDKTLIHEILDAVEVCHVAFNIEGRAQVQPVNFGRSGETLYIHGSPKNRMTRALIESGEACLSVMILDSMKLTRSAFHHSVNFRSVVVFGRVEELKSDEQKVEGLKTIINHFVPGRWEHCRPPTKKELKATRVIAIHIESASAKVADGALVDDSADYESACWAGVIPVKTVYGFPVADEKLREDMEIPAHVLDWYENKKSGIISD</sequence>
<accession>A0A7V5VF65</accession>
<dbReference type="PANTHER" id="PTHR34071">
    <property type="entry name" value="5-NITROIMIDAZOLE ANTIBIOTICS RESISTANCE PROTEIN, NIMA-FAMILY-RELATED PROTEIN-RELATED"/>
    <property type="match status" value="1"/>
</dbReference>
<dbReference type="InterPro" id="IPR012349">
    <property type="entry name" value="Split_barrel_FMN-bd"/>
</dbReference>
<proteinExistence type="predicted"/>
<gene>
    <name evidence="1" type="ORF">ENJ15_07185</name>
</gene>
<dbReference type="EMBL" id="DRLI01000277">
    <property type="protein sequence ID" value="HHM02782.1"/>
    <property type="molecule type" value="Genomic_DNA"/>
</dbReference>
<organism evidence="1">
    <name type="scientific">Caldithrix abyssi</name>
    <dbReference type="NCBI Taxonomy" id="187145"/>
    <lineage>
        <taxon>Bacteria</taxon>
        <taxon>Pseudomonadati</taxon>
        <taxon>Calditrichota</taxon>
        <taxon>Calditrichia</taxon>
        <taxon>Calditrichales</taxon>
        <taxon>Calditrichaceae</taxon>
        <taxon>Caldithrix</taxon>
    </lineage>
</organism>
<dbReference type="Gene3D" id="2.30.110.10">
    <property type="entry name" value="Electron Transport, Fmn-binding Protein, Chain A"/>
    <property type="match status" value="1"/>
</dbReference>
<dbReference type="SUPFAM" id="SSF50475">
    <property type="entry name" value="FMN-binding split barrel"/>
    <property type="match status" value="1"/>
</dbReference>